<dbReference type="KEGG" id="acaf:CA12_09320"/>
<keyword evidence="2" id="KW-1185">Reference proteome</keyword>
<dbReference type="RefSeq" id="WP_145357705.1">
    <property type="nucleotide sequence ID" value="NZ_CP036265.1"/>
</dbReference>
<evidence type="ECO:0000313" key="1">
    <source>
        <dbReference type="EMBL" id="QDT14852.1"/>
    </source>
</evidence>
<name>A0A517P663_9PLAN</name>
<organism evidence="1 2">
    <name type="scientific">Alienimonas californiensis</name>
    <dbReference type="NCBI Taxonomy" id="2527989"/>
    <lineage>
        <taxon>Bacteria</taxon>
        <taxon>Pseudomonadati</taxon>
        <taxon>Planctomycetota</taxon>
        <taxon>Planctomycetia</taxon>
        <taxon>Planctomycetales</taxon>
        <taxon>Planctomycetaceae</taxon>
        <taxon>Alienimonas</taxon>
    </lineage>
</organism>
<accession>A0A517P663</accession>
<gene>
    <name evidence="1" type="ORF">CA12_09320</name>
</gene>
<proteinExistence type="predicted"/>
<dbReference type="AlphaFoldDB" id="A0A517P663"/>
<sequence length="73" mass="8009">MPKKFADFVSSDELREVHRELGHVYNSISEMIARLDNSQDPKDGEALPKVGVLDAAKAQIAGVMQQIDVLAKS</sequence>
<dbReference type="Proteomes" id="UP000318741">
    <property type="component" value="Chromosome"/>
</dbReference>
<reference evidence="1 2" key="1">
    <citation type="submission" date="2019-02" db="EMBL/GenBank/DDBJ databases">
        <title>Deep-cultivation of Planctomycetes and their phenomic and genomic characterization uncovers novel biology.</title>
        <authorList>
            <person name="Wiegand S."/>
            <person name="Jogler M."/>
            <person name="Boedeker C."/>
            <person name="Pinto D."/>
            <person name="Vollmers J."/>
            <person name="Rivas-Marin E."/>
            <person name="Kohn T."/>
            <person name="Peeters S.H."/>
            <person name="Heuer A."/>
            <person name="Rast P."/>
            <person name="Oberbeckmann S."/>
            <person name="Bunk B."/>
            <person name="Jeske O."/>
            <person name="Meyerdierks A."/>
            <person name="Storesund J.E."/>
            <person name="Kallscheuer N."/>
            <person name="Luecker S."/>
            <person name="Lage O.M."/>
            <person name="Pohl T."/>
            <person name="Merkel B.J."/>
            <person name="Hornburger P."/>
            <person name="Mueller R.-W."/>
            <person name="Bruemmer F."/>
            <person name="Labrenz M."/>
            <person name="Spormann A.M."/>
            <person name="Op den Camp H."/>
            <person name="Overmann J."/>
            <person name="Amann R."/>
            <person name="Jetten M.S.M."/>
            <person name="Mascher T."/>
            <person name="Medema M.H."/>
            <person name="Devos D.P."/>
            <person name="Kaster A.-K."/>
            <person name="Ovreas L."/>
            <person name="Rohde M."/>
            <person name="Galperin M.Y."/>
            <person name="Jogler C."/>
        </authorList>
    </citation>
    <scope>NUCLEOTIDE SEQUENCE [LARGE SCALE GENOMIC DNA]</scope>
    <source>
        <strain evidence="1 2">CA12</strain>
    </source>
</reference>
<evidence type="ECO:0000313" key="2">
    <source>
        <dbReference type="Proteomes" id="UP000318741"/>
    </source>
</evidence>
<protein>
    <submittedName>
        <fullName evidence="1">Uncharacterized protein</fullName>
    </submittedName>
</protein>
<dbReference type="EMBL" id="CP036265">
    <property type="protein sequence ID" value="QDT14852.1"/>
    <property type="molecule type" value="Genomic_DNA"/>
</dbReference>